<comment type="caution">
    <text evidence="3">The sequence shown here is derived from an EMBL/GenBank/DDBJ whole genome shotgun (WGS) entry which is preliminary data.</text>
</comment>
<sequence>MPRRTVIKPIVTARKKTESVQTEIQQAESDLHETNALLLETPVGQVTRADVQEAVDRSVKVEEQLHDAAKELEVVTGLLRAAEAAVAPDDAGNRSGEGADSVLRHMRQGSAPDTDAAQ</sequence>
<evidence type="ECO:0000313" key="4">
    <source>
        <dbReference type="Proteomes" id="UP000318199"/>
    </source>
</evidence>
<evidence type="ECO:0000256" key="1">
    <source>
        <dbReference type="SAM" id="Coils"/>
    </source>
</evidence>
<evidence type="ECO:0000313" key="3">
    <source>
        <dbReference type="EMBL" id="TWO69438.1"/>
    </source>
</evidence>
<feature type="region of interest" description="Disordered" evidence="2">
    <location>
        <begin position="86"/>
        <end position="118"/>
    </location>
</feature>
<dbReference type="Proteomes" id="UP000318199">
    <property type="component" value="Unassembled WGS sequence"/>
</dbReference>
<evidence type="ECO:0000256" key="2">
    <source>
        <dbReference type="SAM" id="MobiDB-lite"/>
    </source>
</evidence>
<proteinExistence type="predicted"/>
<organism evidence="3 4">
    <name type="scientific">Caenimonas sedimenti</name>
    <dbReference type="NCBI Taxonomy" id="2596921"/>
    <lineage>
        <taxon>Bacteria</taxon>
        <taxon>Pseudomonadati</taxon>
        <taxon>Pseudomonadota</taxon>
        <taxon>Betaproteobacteria</taxon>
        <taxon>Burkholderiales</taxon>
        <taxon>Comamonadaceae</taxon>
        <taxon>Caenimonas</taxon>
    </lineage>
</organism>
<dbReference type="AlphaFoldDB" id="A0A562ZM82"/>
<accession>A0A562ZM82</accession>
<keyword evidence="4" id="KW-1185">Reference proteome</keyword>
<dbReference type="RefSeq" id="WP_145894696.1">
    <property type="nucleotide sequence ID" value="NZ_VOBQ01000015.1"/>
</dbReference>
<protein>
    <submittedName>
        <fullName evidence="3">Uncharacterized protein</fullName>
    </submittedName>
</protein>
<keyword evidence="1" id="KW-0175">Coiled coil</keyword>
<dbReference type="EMBL" id="VOBQ01000015">
    <property type="protein sequence ID" value="TWO69438.1"/>
    <property type="molecule type" value="Genomic_DNA"/>
</dbReference>
<reference evidence="3 4" key="1">
    <citation type="submission" date="2019-07" db="EMBL/GenBank/DDBJ databases">
        <title>Caenimonas sedimenti sp. nov., isolated from activated sludge.</title>
        <authorList>
            <person name="Xu J."/>
        </authorList>
    </citation>
    <scope>NUCLEOTIDE SEQUENCE [LARGE SCALE GENOMIC DNA]</scope>
    <source>
        <strain evidence="3 4">HX-9-20</strain>
    </source>
</reference>
<feature type="coiled-coil region" evidence="1">
    <location>
        <begin position="10"/>
        <end position="71"/>
    </location>
</feature>
<gene>
    <name evidence="3" type="ORF">FN976_19310</name>
</gene>
<name>A0A562ZM82_9BURK</name>